<dbReference type="OrthoDB" id="9844163at2"/>
<proteinExistence type="predicted"/>
<dbReference type="AlphaFoldDB" id="A0A1H9DCM6"/>
<dbReference type="Proteomes" id="UP000198504">
    <property type="component" value="Unassembled WGS sequence"/>
</dbReference>
<name>A0A1H9DCM6_9ACTN</name>
<evidence type="ECO:0000313" key="2">
    <source>
        <dbReference type="Proteomes" id="UP000198504"/>
    </source>
</evidence>
<evidence type="ECO:0008006" key="3">
    <source>
        <dbReference type="Google" id="ProtNLM"/>
    </source>
</evidence>
<reference evidence="2" key="1">
    <citation type="submission" date="2016-10" db="EMBL/GenBank/DDBJ databases">
        <authorList>
            <person name="Varghese N."/>
            <person name="Submissions S."/>
        </authorList>
    </citation>
    <scope>NUCLEOTIDE SEQUENCE [LARGE SCALE GENOMIC DNA]</scope>
    <source>
        <strain evidence="2">CGMCC 4.6856</strain>
    </source>
</reference>
<dbReference type="RefSeq" id="WP_091178351.1">
    <property type="nucleotide sequence ID" value="NZ_FOFA01000002.1"/>
</dbReference>
<dbReference type="EMBL" id="FOFA01000002">
    <property type="protein sequence ID" value="SEQ11119.1"/>
    <property type="molecule type" value="Genomic_DNA"/>
</dbReference>
<gene>
    <name evidence="1" type="ORF">SAMN05421756_102497</name>
</gene>
<accession>A0A1H9DCM6</accession>
<organism evidence="1 2">
    <name type="scientific">Microlunatus flavus</name>
    <dbReference type="NCBI Taxonomy" id="1036181"/>
    <lineage>
        <taxon>Bacteria</taxon>
        <taxon>Bacillati</taxon>
        <taxon>Actinomycetota</taxon>
        <taxon>Actinomycetes</taxon>
        <taxon>Propionibacteriales</taxon>
        <taxon>Propionibacteriaceae</taxon>
        <taxon>Microlunatus</taxon>
    </lineage>
</organism>
<sequence>MVAPLVEVLLLRVLQRRAAAQPPSPPNRLVSRARRVETLGHVADGTTVLLHRPGSAPEVLPSGRLVWPPLVTRAQPTYVVLTHDPVDVWLRVGPFDTLDDRTVHQVELRLTVSLASSPSELHELLEDDARFRGGGGDDGPDLLDGFGDRLLERLAREVTNRTTDAVRRRTLADLTSSSLGVVLDEALPRTFLGGALDRSALEVVDVDWPTEGRGWPAALVPVPGVVAPAALPGPQG</sequence>
<dbReference type="STRING" id="1036181.SAMN05421756_102497"/>
<evidence type="ECO:0000313" key="1">
    <source>
        <dbReference type="EMBL" id="SEQ11119.1"/>
    </source>
</evidence>
<protein>
    <recommendedName>
        <fullName evidence="3">SPFH domain / Band 7 family protein</fullName>
    </recommendedName>
</protein>
<keyword evidence="2" id="KW-1185">Reference proteome</keyword>